<gene>
    <name evidence="1" type="ORF">KC01_LOCUS18922</name>
</gene>
<organism evidence="1 2">
    <name type="scientific">Knipowitschia caucasica</name>
    <name type="common">Caucasian dwarf goby</name>
    <name type="synonym">Pomatoschistus caucasicus</name>
    <dbReference type="NCBI Taxonomy" id="637954"/>
    <lineage>
        <taxon>Eukaryota</taxon>
        <taxon>Metazoa</taxon>
        <taxon>Chordata</taxon>
        <taxon>Craniata</taxon>
        <taxon>Vertebrata</taxon>
        <taxon>Euteleostomi</taxon>
        <taxon>Actinopterygii</taxon>
        <taxon>Neopterygii</taxon>
        <taxon>Teleostei</taxon>
        <taxon>Neoteleostei</taxon>
        <taxon>Acanthomorphata</taxon>
        <taxon>Gobiaria</taxon>
        <taxon>Gobiiformes</taxon>
        <taxon>Gobioidei</taxon>
        <taxon>Gobiidae</taxon>
        <taxon>Gobiinae</taxon>
        <taxon>Knipowitschia</taxon>
    </lineage>
</organism>
<protein>
    <submittedName>
        <fullName evidence="1">Uncharacterized protein</fullName>
    </submittedName>
</protein>
<dbReference type="AlphaFoldDB" id="A0AAV2KK12"/>
<reference evidence="1 2" key="1">
    <citation type="submission" date="2024-04" db="EMBL/GenBank/DDBJ databases">
        <authorList>
            <person name="Waldvogel A.-M."/>
            <person name="Schoenle A."/>
        </authorList>
    </citation>
    <scope>NUCLEOTIDE SEQUENCE [LARGE SCALE GENOMIC DNA]</scope>
</reference>
<evidence type="ECO:0000313" key="2">
    <source>
        <dbReference type="Proteomes" id="UP001497482"/>
    </source>
</evidence>
<name>A0AAV2KK12_KNICA</name>
<proteinExistence type="predicted"/>
<dbReference type="Proteomes" id="UP001497482">
    <property type="component" value="Chromosome 18"/>
</dbReference>
<keyword evidence="2" id="KW-1185">Reference proteome</keyword>
<sequence>MIHFSQIGSTFVLGKKLAHVTFLRLRLAWQLCEGKIIVRTSAHAYTCIFFKEEEGRENRIIIYKGVLHKPLICLDQPAFNLNQRTTQKTMVSHPRHHGEYGSPV</sequence>
<dbReference type="EMBL" id="OZ035840">
    <property type="protein sequence ID" value="CAL1589285.1"/>
    <property type="molecule type" value="Genomic_DNA"/>
</dbReference>
<accession>A0AAV2KK12</accession>
<evidence type="ECO:0000313" key="1">
    <source>
        <dbReference type="EMBL" id="CAL1589285.1"/>
    </source>
</evidence>